<evidence type="ECO:0000313" key="2">
    <source>
        <dbReference type="Proteomes" id="UP001055811"/>
    </source>
</evidence>
<gene>
    <name evidence="1" type="ORF">L2E82_33068</name>
</gene>
<name>A0ACB9BJ67_CICIN</name>
<protein>
    <submittedName>
        <fullName evidence="1">Uncharacterized protein</fullName>
    </submittedName>
</protein>
<comment type="caution">
    <text evidence="1">The sequence shown here is derived from an EMBL/GenBank/DDBJ whole genome shotgun (WGS) entry which is preliminary data.</text>
</comment>
<evidence type="ECO:0000313" key="1">
    <source>
        <dbReference type="EMBL" id="KAI3722044.1"/>
    </source>
</evidence>
<reference evidence="2" key="1">
    <citation type="journal article" date="2022" name="Mol. Ecol. Resour.">
        <title>The genomes of chicory, endive, great burdock and yacon provide insights into Asteraceae palaeo-polyploidization history and plant inulin production.</title>
        <authorList>
            <person name="Fan W."/>
            <person name="Wang S."/>
            <person name="Wang H."/>
            <person name="Wang A."/>
            <person name="Jiang F."/>
            <person name="Liu H."/>
            <person name="Zhao H."/>
            <person name="Xu D."/>
            <person name="Zhang Y."/>
        </authorList>
    </citation>
    <scope>NUCLEOTIDE SEQUENCE [LARGE SCALE GENOMIC DNA]</scope>
    <source>
        <strain evidence="2">cv. Punajuju</strain>
    </source>
</reference>
<sequence length="208" mass="23390">MHINSQKRDWRKCANDKERNHHGWNFASHVGLWIFGGMLNVDVVTAAILGLSVLLITRVVTWKECLAEFVAWDTLTWFATLIAIAGYLNTYGLISSLSHTSNNIKHNKTTKPYQCKLWVIERHLNSQLELSTLQSLSYCPLSSTNISHTQTLPSSSLSLSLFHPRLSLTPLSLPSSPPHTVPNPLSPAATYPQTYVQNVISKESLKYY</sequence>
<keyword evidence="2" id="KW-1185">Reference proteome</keyword>
<reference evidence="1 2" key="2">
    <citation type="journal article" date="2022" name="Mol. Ecol. Resour.">
        <title>The genomes of chicory, endive, great burdock and yacon provide insights into Asteraceae paleo-polyploidization history and plant inulin production.</title>
        <authorList>
            <person name="Fan W."/>
            <person name="Wang S."/>
            <person name="Wang H."/>
            <person name="Wang A."/>
            <person name="Jiang F."/>
            <person name="Liu H."/>
            <person name="Zhao H."/>
            <person name="Xu D."/>
            <person name="Zhang Y."/>
        </authorList>
    </citation>
    <scope>NUCLEOTIDE SEQUENCE [LARGE SCALE GENOMIC DNA]</scope>
    <source>
        <strain evidence="2">cv. Punajuju</strain>
        <tissue evidence="1">Leaves</tissue>
    </source>
</reference>
<dbReference type="EMBL" id="CM042014">
    <property type="protein sequence ID" value="KAI3722044.1"/>
    <property type="molecule type" value="Genomic_DNA"/>
</dbReference>
<proteinExistence type="predicted"/>
<accession>A0ACB9BJ67</accession>
<organism evidence="1 2">
    <name type="scientific">Cichorium intybus</name>
    <name type="common">Chicory</name>
    <dbReference type="NCBI Taxonomy" id="13427"/>
    <lineage>
        <taxon>Eukaryota</taxon>
        <taxon>Viridiplantae</taxon>
        <taxon>Streptophyta</taxon>
        <taxon>Embryophyta</taxon>
        <taxon>Tracheophyta</taxon>
        <taxon>Spermatophyta</taxon>
        <taxon>Magnoliopsida</taxon>
        <taxon>eudicotyledons</taxon>
        <taxon>Gunneridae</taxon>
        <taxon>Pentapetalae</taxon>
        <taxon>asterids</taxon>
        <taxon>campanulids</taxon>
        <taxon>Asterales</taxon>
        <taxon>Asteraceae</taxon>
        <taxon>Cichorioideae</taxon>
        <taxon>Cichorieae</taxon>
        <taxon>Cichoriinae</taxon>
        <taxon>Cichorium</taxon>
    </lineage>
</organism>
<dbReference type="Proteomes" id="UP001055811">
    <property type="component" value="Linkage Group LG06"/>
</dbReference>